<dbReference type="AlphaFoldDB" id="A0A5A7PUL8"/>
<comment type="caution">
    <text evidence="1">The sequence shown here is derived from an EMBL/GenBank/DDBJ whole genome shotgun (WGS) entry which is preliminary data.</text>
</comment>
<protein>
    <submittedName>
        <fullName evidence="1">1-deoxy-D-xylulose 5-phosphate synthase 1</fullName>
    </submittedName>
</protein>
<gene>
    <name evidence="1" type="ORF">STAS_12667</name>
</gene>
<evidence type="ECO:0000313" key="1">
    <source>
        <dbReference type="EMBL" id="GER36336.1"/>
    </source>
</evidence>
<accession>A0A5A7PUL8</accession>
<organism evidence="1 2">
    <name type="scientific">Striga asiatica</name>
    <name type="common">Asiatic witchweed</name>
    <name type="synonym">Buchnera asiatica</name>
    <dbReference type="NCBI Taxonomy" id="4170"/>
    <lineage>
        <taxon>Eukaryota</taxon>
        <taxon>Viridiplantae</taxon>
        <taxon>Streptophyta</taxon>
        <taxon>Embryophyta</taxon>
        <taxon>Tracheophyta</taxon>
        <taxon>Spermatophyta</taxon>
        <taxon>Magnoliopsida</taxon>
        <taxon>eudicotyledons</taxon>
        <taxon>Gunneridae</taxon>
        <taxon>Pentapetalae</taxon>
        <taxon>asterids</taxon>
        <taxon>lamiids</taxon>
        <taxon>Lamiales</taxon>
        <taxon>Orobanchaceae</taxon>
        <taxon>Buchnereae</taxon>
        <taxon>Striga</taxon>
    </lineage>
</organism>
<keyword evidence="2" id="KW-1185">Reference proteome</keyword>
<dbReference type="EMBL" id="BKCP01005150">
    <property type="protein sequence ID" value="GER36336.1"/>
    <property type="molecule type" value="Genomic_DNA"/>
</dbReference>
<proteinExistence type="predicted"/>
<evidence type="ECO:0000313" key="2">
    <source>
        <dbReference type="Proteomes" id="UP000325081"/>
    </source>
</evidence>
<sequence>MPPIPCIPTTLDSFPSFFNINISFTFIFPSSNPLPPKFTKLSSHHRSSSSTLFTAAPNHPPSPSTPIFIAPSRHSSRSNLSAISTLTDVFLQFFHLLGQSKIPDDVPTGRIEDFVRQLEAARKCLGKVVQLALAVLRELVPGELDLLNDREKFPDVLNKVLGARAASGGFAGDGDELLEEFGGDLAGEEVCNRHGLSGVV</sequence>
<dbReference type="Proteomes" id="UP000325081">
    <property type="component" value="Unassembled WGS sequence"/>
</dbReference>
<reference evidence="2" key="1">
    <citation type="journal article" date="2019" name="Curr. Biol.">
        <title>Genome Sequence of Striga asiatica Provides Insight into the Evolution of Plant Parasitism.</title>
        <authorList>
            <person name="Yoshida S."/>
            <person name="Kim S."/>
            <person name="Wafula E.K."/>
            <person name="Tanskanen J."/>
            <person name="Kim Y.M."/>
            <person name="Honaas L."/>
            <person name="Yang Z."/>
            <person name="Spallek T."/>
            <person name="Conn C.E."/>
            <person name="Ichihashi Y."/>
            <person name="Cheong K."/>
            <person name="Cui S."/>
            <person name="Der J.P."/>
            <person name="Gundlach H."/>
            <person name="Jiao Y."/>
            <person name="Hori C."/>
            <person name="Ishida J.K."/>
            <person name="Kasahara H."/>
            <person name="Kiba T."/>
            <person name="Kim M.S."/>
            <person name="Koo N."/>
            <person name="Laohavisit A."/>
            <person name="Lee Y.H."/>
            <person name="Lumba S."/>
            <person name="McCourt P."/>
            <person name="Mortimer J.C."/>
            <person name="Mutuku J.M."/>
            <person name="Nomura T."/>
            <person name="Sasaki-Sekimoto Y."/>
            <person name="Seto Y."/>
            <person name="Wang Y."/>
            <person name="Wakatake T."/>
            <person name="Sakakibara H."/>
            <person name="Demura T."/>
            <person name="Yamaguchi S."/>
            <person name="Yoneyama K."/>
            <person name="Manabe R.I."/>
            <person name="Nelson D.C."/>
            <person name="Schulman A.H."/>
            <person name="Timko M.P."/>
            <person name="dePamphilis C.W."/>
            <person name="Choi D."/>
            <person name="Shirasu K."/>
        </authorList>
    </citation>
    <scope>NUCLEOTIDE SEQUENCE [LARGE SCALE GENOMIC DNA]</scope>
    <source>
        <strain evidence="2">cv. UVA1</strain>
    </source>
</reference>
<name>A0A5A7PUL8_STRAF</name>